<dbReference type="EMBL" id="JACCAA010000001">
    <property type="protein sequence ID" value="NYG58283.1"/>
    <property type="molecule type" value="Genomic_DNA"/>
</dbReference>
<proteinExistence type="predicted"/>
<dbReference type="AlphaFoldDB" id="A0A7Y9S179"/>
<feature type="transmembrane region" description="Helical" evidence="2">
    <location>
        <begin position="68"/>
        <end position="88"/>
    </location>
</feature>
<name>A0A7Y9S179_9ACTN</name>
<keyword evidence="4" id="KW-1185">Reference proteome</keyword>
<feature type="compositionally biased region" description="Basic and acidic residues" evidence="1">
    <location>
        <begin position="1"/>
        <end position="14"/>
    </location>
</feature>
<comment type="caution">
    <text evidence="3">The sequence shown here is derived from an EMBL/GenBank/DDBJ whole genome shotgun (WGS) entry which is preliminary data.</text>
</comment>
<keyword evidence="2" id="KW-1133">Transmembrane helix</keyword>
<feature type="compositionally biased region" description="Basic and acidic residues" evidence="1">
    <location>
        <begin position="25"/>
        <end position="36"/>
    </location>
</feature>
<evidence type="ECO:0000256" key="1">
    <source>
        <dbReference type="SAM" id="MobiDB-lite"/>
    </source>
</evidence>
<organism evidence="3 4">
    <name type="scientific">Nocardioides daedukensis</name>
    <dbReference type="NCBI Taxonomy" id="634462"/>
    <lineage>
        <taxon>Bacteria</taxon>
        <taxon>Bacillati</taxon>
        <taxon>Actinomycetota</taxon>
        <taxon>Actinomycetes</taxon>
        <taxon>Propionibacteriales</taxon>
        <taxon>Nocardioidaceae</taxon>
        <taxon>Nocardioides</taxon>
    </lineage>
</organism>
<dbReference type="Pfam" id="PF14017">
    <property type="entry name" value="DUF4233"/>
    <property type="match status" value="1"/>
</dbReference>
<reference evidence="3 4" key="1">
    <citation type="submission" date="2020-07" db="EMBL/GenBank/DDBJ databases">
        <title>Sequencing the genomes of 1000 actinobacteria strains.</title>
        <authorList>
            <person name="Klenk H.-P."/>
        </authorList>
    </citation>
    <scope>NUCLEOTIDE SEQUENCE [LARGE SCALE GENOMIC DNA]</scope>
    <source>
        <strain evidence="3 4">DSM 23819</strain>
    </source>
</reference>
<feature type="transmembrane region" description="Helical" evidence="2">
    <location>
        <begin position="40"/>
        <end position="62"/>
    </location>
</feature>
<evidence type="ECO:0000313" key="4">
    <source>
        <dbReference type="Proteomes" id="UP000540656"/>
    </source>
</evidence>
<keyword evidence="2" id="KW-0472">Membrane</keyword>
<accession>A0A7Y9S179</accession>
<dbReference type="RefSeq" id="WP_246279931.1">
    <property type="nucleotide sequence ID" value="NZ_JACCAA010000001.1"/>
</dbReference>
<keyword evidence="2" id="KW-0812">Transmembrane</keyword>
<sequence>MSDEGRPTEDRSIEDGLTEDGLTEEGAKAPSRERSPRRPMCAGILTLEAITLGLTTPVLITVSDVDKWVALAIGLGLAVACIVVAGMLRAEWAYGLGWAIQVAAVLLGFLIPAMFFLGGIFAILWAAGHLLGRKIERERAEAWAAYEAGN</sequence>
<evidence type="ECO:0000256" key="2">
    <source>
        <dbReference type="SAM" id="Phobius"/>
    </source>
</evidence>
<feature type="region of interest" description="Disordered" evidence="1">
    <location>
        <begin position="1"/>
        <end position="37"/>
    </location>
</feature>
<feature type="transmembrane region" description="Helical" evidence="2">
    <location>
        <begin position="100"/>
        <end position="127"/>
    </location>
</feature>
<protein>
    <recommendedName>
        <fullName evidence="5">DUF4233 domain-containing protein</fullName>
    </recommendedName>
</protein>
<dbReference type="InterPro" id="IPR025327">
    <property type="entry name" value="DUF4233"/>
</dbReference>
<evidence type="ECO:0008006" key="5">
    <source>
        <dbReference type="Google" id="ProtNLM"/>
    </source>
</evidence>
<evidence type="ECO:0000313" key="3">
    <source>
        <dbReference type="EMBL" id="NYG58283.1"/>
    </source>
</evidence>
<gene>
    <name evidence="3" type="ORF">BJ980_001206</name>
</gene>
<dbReference type="Proteomes" id="UP000540656">
    <property type="component" value="Unassembled WGS sequence"/>
</dbReference>